<dbReference type="AlphaFoldDB" id="A0A848EKZ5"/>
<proteinExistence type="predicted"/>
<dbReference type="EMBL" id="JABBKX010000011">
    <property type="protein sequence ID" value="NMJ44047.1"/>
    <property type="molecule type" value="Genomic_DNA"/>
</dbReference>
<dbReference type="Proteomes" id="UP000548582">
    <property type="component" value="Unassembled WGS sequence"/>
</dbReference>
<feature type="compositionally biased region" description="Basic and acidic residues" evidence="1">
    <location>
        <begin position="75"/>
        <end position="90"/>
    </location>
</feature>
<feature type="compositionally biased region" description="Basic and acidic residues" evidence="1">
    <location>
        <begin position="49"/>
        <end position="61"/>
    </location>
</feature>
<organism evidence="2 3">
    <name type="scientific">Neoroseomonas marina</name>
    <dbReference type="NCBI Taxonomy" id="1232220"/>
    <lineage>
        <taxon>Bacteria</taxon>
        <taxon>Pseudomonadati</taxon>
        <taxon>Pseudomonadota</taxon>
        <taxon>Alphaproteobacteria</taxon>
        <taxon>Acetobacterales</taxon>
        <taxon>Acetobacteraceae</taxon>
        <taxon>Neoroseomonas</taxon>
    </lineage>
</organism>
<protein>
    <submittedName>
        <fullName evidence="2">Host attachment protein</fullName>
    </submittedName>
</protein>
<gene>
    <name evidence="2" type="ORF">GWK16_22555</name>
</gene>
<reference evidence="2 3" key="1">
    <citation type="submission" date="2020-03" db="EMBL/GenBank/DDBJ databases">
        <authorList>
            <person name="Sun Q."/>
        </authorList>
    </citation>
    <scope>NUCLEOTIDE SEQUENCE [LARGE SCALE GENOMIC DNA]</scope>
    <source>
        <strain evidence="2 3">JC162</strain>
    </source>
</reference>
<dbReference type="InterPro" id="IPR019291">
    <property type="entry name" value="Host_attachment_protein"/>
</dbReference>
<name>A0A848EKZ5_9PROT</name>
<comment type="caution">
    <text evidence="2">The sequence shown here is derived from an EMBL/GenBank/DDBJ whole genome shotgun (WGS) entry which is preliminary data.</text>
</comment>
<feature type="compositionally biased region" description="Low complexity" evidence="1">
    <location>
        <begin position="62"/>
        <end position="74"/>
    </location>
</feature>
<dbReference type="Pfam" id="PF10116">
    <property type="entry name" value="Host_attach"/>
    <property type="match status" value="1"/>
</dbReference>
<feature type="region of interest" description="Disordered" evidence="1">
    <location>
        <begin position="49"/>
        <end position="90"/>
    </location>
</feature>
<evidence type="ECO:0000313" key="2">
    <source>
        <dbReference type="EMBL" id="NMJ44047.1"/>
    </source>
</evidence>
<evidence type="ECO:0000256" key="1">
    <source>
        <dbReference type="SAM" id="MobiDB-lite"/>
    </source>
</evidence>
<sequence length="163" mass="17504">MTEHDTSIEGGHARRIFLVANGSHGKAYLKRLGESGYDALMSWEEPGARLKDSAQGEDKPGRAFAGAGATARSAMEYDNKDDSPKEHAKRDLARRMAEDLVAALRSGKADSFAVIAPAPVAQAVLGHVPPEQRRTLAAEAHHDLTGLPRAEVFARLDALRHGS</sequence>
<dbReference type="RefSeq" id="WP_170056237.1">
    <property type="nucleotide sequence ID" value="NZ_JABBKX010000011.1"/>
</dbReference>
<keyword evidence="3" id="KW-1185">Reference proteome</keyword>
<accession>A0A848EKZ5</accession>
<evidence type="ECO:0000313" key="3">
    <source>
        <dbReference type="Proteomes" id="UP000548582"/>
    </source>
</evidence>